<reference evidence="1 2" key="1">
    <citation type="submission" date="2024-04" db="EMBL/GenBank/DDBJ databases">
        <title>Tritrichomonas musculus Genome.</title>
        <authorList>
            <person name="Alves-Ferreira E."/>
            <person name="Grigg M."/>
            <person name="Lorenzi H."/>
            <person name="Galac M."/>
        </authorList>
    </citation>
    <scope>NUCLEOTIDE SEQUENCE [LARGE SCALE GENOMIC DNA]</scope>
    <source>
        <strain evidence="1 2">EAF2021</strain>
    </source>
</reference>
<proteinExistence type="predicted"/>
<name>A0ABR2GUC1_9EUKA</name>
<dbReference type="Gene3D" id="1.25.40.10">
    <property type="entry name" value="Tetratricopeptide repeat domain"/>
    <property type="match status" value="1"/>
</dbReference>
<keyword evidence="2" id="KW-1185">Reference proteome</keyword>
<sequence length="88" mass="9724">MSTEVNPEVERIAKRAAEGDVDAMVEYASILENGKGVPVDLPMASLYYKNAENDGSNEGREGYLRVRDKIRKVACDKCSEIRNNASSK</sequence>
<dbReference type="SUPFAM" id="SSF81901">
    <property type="entry name" value="HCP-like"/>
    <property type="match status" value="1"/>
</dbReference>
<dbReference type="Proteomes" id="UP001470230">
    <property type="component" value="Unassembled WGS sequence"/>
</dbReference>
<organism evidence="1 2">
    <name type="scientific">Tritrichomonas musculus</name>
    <dbReference type="NCBI Taxonomy" id="1915356"/>
    <lineage>
        <taxon>Eukaryota</taxon>
        <taxon>Metamonada</taxon>
        <taxon>Parabasalia</taxon>
        <taxon>Tritrichomonadida</taxon>
        <taxon>Tritrichomonadidae</taxon>
        <taxon>Tritrichomonas</taxon>
    </lineage>
</organism>
<evidence type="ECO:0000313" key="1">
    <source>
        <dbReference type="EMBL" id="KAK8837533.1"/>
    </source>
</evidence>
<dbReference type="InterPro" id="IPR011990">
    <property type="entry name" value="TPR-like_helical_dom_sf"/>
</dbReference>
<gene>
    <name evidence="1" type="ORF">M9Y10_036532</name>
</gene>
<comment type="caution">
    <text evidence="1">The sequence shown here is derived from an EMBL/GenBank/DDBJ whole genome shotgun (WGS) entry which is preliminary data.</text>
</comment>
<evidence type="ECO:0008006" key="3">
    <source>
        <dbReference type="Google" id="ProtNLM"/>
    </source>
</evidence>
<protein>
    <recommendedName>
        <fullName evidence="3">Sel1 repeat family protein</fullName>
    </recommendedName>
</protein>
<evidence type="ECO:0000313" key="2">
    <source>
        <dbReference type="Proteomes" id="UP001470230"/>
    </source>
</evidence>
<dbReference type="EMBL" id="JAPFFF010000059">
    <property type="protein sequence ID" value="KAK8837533.1"/>
    <property type="molecule type" value="Genomic_DNA"/>
</dbReference>
<accession>A0ABR2GUC1</accession>